<dbReference type="KEGG" id="csto:CGC58_05315"/>
<evidence type="ECO:0000313" key="2">
    <source>
        <dbReference type="EMBL" id="ATA89191.1"/>
    </source>
</evidence>
<reference evidence="3" key="1">
    <citation type="submission" date="2017-06" db="EMBL/GenBank/DDBJ databases">
        <title>Capnocytophaga spp. assemblies.</title>
        <authorList>
            <person name="Gulvik C.A."/>
        </authorList>
    </citation>
    <scope>NUCLEOTIDE SEQUENCE [LARGE SCALE GENOMIC DNA]</scope>
    <source>
        <strain evidence="3">H2177</strain>
    </source>
</reference>
<name>A0A250FW03_9FLAO</name>
<dbReference type="EMBL" id="CP022387">
    <property type="protein sequence ID" value="ATA89191.1"/>
    <property type="molecule type" value="Genomic_DNA"/>
</dbReference>
<evidence type="ECO:0000313" key="3">
    <source>
        <dbReference type="Proteomes" id="UP000217348"/>
    </source>
</evidence>
<dbReference type="Pfam" id="PF15631">
    <property type="entry name" value="Imm-NTF2-2"/>
    <property type="match status" value="1"/>
</dbReference>
<feature type="domain" description="NTF2 fold" evidence="1">
    <location>
        <begin position="62"/>
        <end position="123"/>
    </location>
</feature>
<dbReference type="InterPro" id="IPR028921">
    <property type="entry name" value="NTF2_fold_dom"/>
</dbReference>
<accession>A0A250FW03</accession>
<dbReference type="OrthoDB" id="886637at2"/>
<dbReference type="RefSeq" id="WP_095895633.1">
    <property type="nucleotide sequence ID" value="NZ_CP022387.1"/>
</dbReference>
<evidence type="ECO:0000259" key="1">
    <source>
        <dbReference type="Pfam" id="PF15631"/>
    </source>
</evidence>
<organism evidence="2 3">
    <name type="scientific">Capnocytophaga stomatis</name>
    <dbReference type="NCBI Taxonomy" id="1848904"/>
    <lineage>
        <taxon>Bacteria</taxon>
        <taxon>Pseudomonadati</taxon>
        <taxon>Bacteroidota</taxon>
        <taxon>Flavobacteriia</taxon>
        <taxon>Flavobacteriales</taxon>
        <taxon>Flavobacteriaceae</taxon>
        <taxon>Capnocytophaga</taxon>
    </lineage>
</organism>
<dbReference type="AlphaFoldDB" id="A0A250FW03"/>
<dbReference type="Proteomes" id="UP000217348">
    <property type="component" value="Chromosome"/>
</dbReference>
<protein>
    <recommendedName>
        <fullName evidence="1">NTF2 fold domain-containing protein</fullName>
    </recommendedName>
</protein>
<sequence length="123" mass="14287">MKKTANKQKKELAKTADKRLFFGKEYAESILEEVLTENEAHNLLPKDEFQIISDEKILLEVIEPILFKHYPQSVIEDQKPYEIHDLEQYFVVLGTLPIGMRGGTFEIIICKKDAQILKLSHSR</sequence>
<proteinExistence type="predicted"/>
<gene>
    <name evidence="2" type="ORF">CGC58_05315</name>
</gene>